<comment type="subcellular location">
    <subcellularLocation>
        <location evidence="1 9">Cell membrane</location>
        <topology evidence="1 9">Multi-pass membrane protein</topology>
    </subcellularLocation>
</comment>
<dbReference type="GO" id="GO:0005886">
    <property type="term" value="C:plasma membrane"/>
    <property type="evidence" value="ECO:0007669"/>
    <property type="project" value="UniProtKB-SubCell"/>
</dbReference>
<dbReference type="Pfam" id="PF00528">
    <property type="entry name" value="BPD_transp_1"/>
    <property type="match status" value="1"/>
</dbReference>
<dbReference type="Proteomes" id="UP000239772">
    <property type="component" value="Unassembled WGS sequence"/>
</dbReference>
<feature type="domain" description="ABC transmembrane type-1" evidence="10">
    <location>
        <begin position="98"/>
        <end position="287"/>
    </location>
</feature>
<evidence type="ECO:0000256" key="8">
    <source>
        <dbReference type="ARBA" id="ARBA00023136"/>
    </source>
</evidence>
<dbReference type="PROSITE" id="PS50928">
    <property type="entry name" value="ABC_TM1"/>
    <property type="match status" value="1"/>
</dbReference>
<evidence type="ECO:0000256" key="4">
    <source>
        <dbReference type="ARBA" id="ARBA00022692"/>
    </source>
</evidence>
<comment type="caution">
    <text evidence="11">The sequence shown here is derived from an EMBL/GenBank/DDBJ whole genome shotgun (WGS) entry which is preliminary data.</text>
</comment>
<keyword evidence="4 9" id="KW-0812">Transmembrane</keyword>
<dbReference type="InterPro" id="IPR035906">
    <property type="entry name" value="MetI-like_sf"/>
</dbReference>
<dbReference type="PANTHER" id="PTHR43386">
    <property type="entry name" value="OLIGOPEPTIDE TRANSPORT SYSTEM PERMEASE PROTEIN APPC"/>
    <property type="match status" value="1"/>
</dbReference>
<dbReference type="PANTHER" id="PTHR43386:SF1">
    <property type="entry name" value="D,D-DIPEPTIDE TRANSPORT SYSTEM PERMEASE PROTEIN DDPC-RELATED"/>
    <property type="match status" value="1"/>
</dbReference>
<keyword evidence="8 9" id="KW-0472">Membrane</keyword>
<dbReference type="Gene3D" id="1.10.3720.10">
    <property type="entry name" value="MetI-like"/>
    <property type="match status" value="1"/>
</dbReference>
<feature type="transmembrane region" description="Helical" evidence="9">
    <location>
        <begin position="267"/>
        <end position="287"/>
    </location>
</feature>
<proteinExistence type="inferred from homology"/>
<feature type="transmembrane region" description="Helical" evidence="9">
    <location>
        <begin position="32"/>
        <end position="52"/>
    </location>
</feature>
<evidence type="ECO:0000259" key="10">
    <source>
        <dbReference type="PROSITE" id="PS50928"/>
    </source>
</evidence>
<protein>
    <submittedName>
        <fullName evidence="11">Dipeptide ABC transporter permease DppC</fullName>
    </submittedName>
</protein>
<name>A0A2T1HTF8_9HYPH</name>
<dbReference type="GO" id="GO:0015031">
    <property type="term" value="P:protein transport"/>
    <property type="evidence" value="ECO:0007669"/>
    <property type="project" value="UniProtKB-KW"/>
</dbReference>
<evidence type="ECO:0000256" key="2">
    <source>
        <dbReference type="ARBA" id="ARBA00022448"/>
    </source>
</evidence>
<dbReference type="SUPFAM" id="SSF161098">
    <property type="entry name" value="MetI-like"/>
    <property type="match status" value="1"/>
</dbReference>
<accession>A0A2T1HTF8</accession>
<reference evidence="12" key="1">
    <citation type="submission" date="2018-03" db="EMBL/GenBank/DDBJ databases">
        <authorList>
            <person name="Sun L."/>
            <person name="Liu H."/>
            <person name="Chen W."/>
            <person name="Huang K."/>
            <person name="Liu W."/>
            <person name="Gao X."/>
        </authorList>
    </citation>
    <scope>NUCLEOTIDE SEQUENCE [LARGE SCALE GENOMIC DNA]</scope>
    <source>
        <strain evidence="12">SH9</strain>
    </source>
</reference>
<dbReference type="InterPro" id="IPR050366">
    <property type="entry name" value="BP-dependent_transpt_permease"/>
</dbReference>
<evidence type="ECO:0000313" key="11">
    <source>
        <dbReference type="EMBL" id="PSC04932.1"/>
    </source>
</evidence>
<evidence type="ECO:0000313" key="12">
    <source>
        <dbReference type="Proteomes" id="UP000239772"/>
    </source>
</evidence>
<evidence type="ECO:0000256" key="5">
    <source>
        <dbReference type="ARBA" id="ARBA00022856"/>
    </source>
</evidence>
<feature type="transmembrane region" description="Helical" evidence="9">
    <location>
        <begin position="102"/>
        <end position="127"/>
    </location>
</feature>
<keyword evidence="2 9" id="KW-0813">Transport</keyword>
<keyword evidence="5" id="KW-0571">Peptide transport</keyword>
<evidence type="ECO:0000256" key="6">
    <source>
        <dbReference type="ARBA" id="ARBA00022927"/>
    </source>
</evidence>
<keyword evidence="6" id="KW-0653">Protein transport</keyword>
<dbReference type="Pfam" id="PF12911">
    <property type="entry name" value="OppC_N"/>
    <property type="match status" value="1"/>
</dbReference>
<dbReference type="InterPro" id="IPR025966">
    <property type="entry name" value="OppC_N"/>
</dbReference>
<keyword evidence="7 9" id="KW-1133">Transmembrane helix</keyword>
<keyword evidence="3" id="KW-1003">Cell membrane</keyword>
<keyword evidence="12" id="KW-1185">Reference proteome</keyword>
<gene>
    <name evidence="11" type="ORF">SLNSH_10795</name>
</gene>
<evidence type="ECO:0000256" key="7">
    <source>
        <dbReference type="ARBA" id="ARBA00022989"/>
    </source>
</evidence>
<organism evidence="11 12">
    <name type="scientific">Alsobacter soli</name>
    <dbReference type="NCBI Taxonomy" id="2109933"/>
    <lineage>
        <taxon>Bacteria</taxon>
        <taxon>Pseudomonadati</taxon>
        <taxon>Pseudomonadota</taxon>
        <taxon>Alphaproteobacteria</taxon>
        <taxon>Hyphomicrobiales</taxon>
        <taxon>Alsobacteraceae</taxon>
        <taxon>Alsobacter</taxon>
    </lineage>
</organism>
<dbReference type="InterPro" id="IPR000515">
    <property type="entry name" value="MetI-like"/>
</dbReference>
<dbReference type="CDD" id="cd06261">
    <property type="entry name" value="TM_PBP2"/>
    <property type="match status" value="1"/>
</dbReference>
<dbReference type="EMBL" id="PVZS01000010">
    <property type="protein sequence ID" value="PSC04932.1"/>
    <property type="molecule type" value="Genomic_DNA"/>
</dbReference>
<feature type="transmembrane region" description="Helical" evidence="9">
    <location>
        <begin position="147"/>
        <end position="173"/>
    </location>
</feature>
<dbReference type="OrthoDB" id="9783218at2"/>
<dbReference type="RefSeq" id="WP_106336921.1">
    <property type="nucleotide sequence ID" value="NZ_PVZS01000010.1"/>
</dbReference>
<dbReference type="GO" id="GO:0071916">
    <property type="term" value="F:dipeptide transmembrane transporter activity"/>
    <property type="evidence" value="ECO:0007669"/>
    <property type="project" value="TreeGrafter"/>
</dbReference>
<evidence type="ECO:0000256" key="9">
    <source>
        <dbReference type="RuleBase" id="RU363032"/>
    </source>
</evidence>
<dbReference type="AlphaFoldDB" id="A0A2T1HTF8"/>
<evidence type="ECO:0000256" key="1">
    <source>
        <dbReference type="ARBA" id="ARBA00004651"/>
    </source>
</evidence>
<sequence>MAVDALAAQPAQPAPPGPLRAFWASFSENKGAVGGLVVLVVIALLAIFAHVVSPYSPYEQFRDFTKLPPAWEDGGNWQFVLGTDALGRDTLTRLIYGARISLFIGIAVMATSVVVGVLMGLTAAFLGGVVDTVIMRIMDLILSVPGLVLAILVVAVLGPSLTNTIVAVAIVYLPSYVRLVRASALGELGKDYVTASRVAGVGTLRLMFVTILPNCLAPLIVQAALGVSNAILEAAALGFLGLGAQPPTPEWGAMLADSREFIRSNPWIVTLPGLAILVTVVAINLMGDGLRDALDPKLKRS</sequence>
<comment type="similarity">
    <text evidence="9">Belongs to the binding-protein-dependent transport system permease family.</text>
</comment>
<evidence type="ECO:0000256" key="3">
    <source>
        <dbReference type="ARBA" id="ARBA00022475"/>
    </source>
</evidence>